<comment type="caution">
    <text evidence="7">The sequence shown here is derived from an EMBL/GenBank/DDBJ whole genome shotgun (WGS) entry which is preliminary data.</text>
</comment>
<dbReference type="EC" id="2.1.1.37" evidence="1"/>
<dbReference type="Gene3D" id="3.40.50.150">
    <property type="entry name" value="Vaccinia Virus protein VP39"/>
    <property type="match status" value="2"/>
</dbReference>
<dbReference type="GO" id="GO:0003677">
    <property type="term" value="F:DNA binding"/>
    <property type="evidence" value="ECO:0007669"/>
    <property type="project" value="TreeGrafter"/>
</dbReference>
<dbReference type="Pfam" id="PF00145">
    <property type="entry name" value="DNA_methylase"/>
    <property type="match status" value="2"/>
</dbReference>
<dbReference type="Proteomes" id="UP000186102">
    <property type="component" value="Unassembled WGS sequence"/>
</dbReference>
<dbReference type="InterPro" id="IPR018117">
    <property type="entry name" value="C5_DNA_meth_AS"/>
</dbReference>
<dbReference type="GO" id="GO:0032259">
    <property type="term" value="P:methylation"/>
    <property type="evidence" value="ECO:0007669"/>
    <property type="project" value="UniProtKB-KW"/>
</dbReference>
<dbReference type="PROSITE" id="PS51679">
    <property type="entry name" value="SAM_MT_C5"/>
    <property type="match status" value="1"/>
</dbReference>
<dbReference type="PRINTS" id="PR00105">
    <property type="entry name" value="C5METTRFRASE"/>
</dbReference>
<evidence type="ECO:0000256" key="1">
    <source>
        <dbReference type="ARBA" id="ARBA00011975"/>
    </source>
</evidence>
<sequence length="543" mass="60414">MNSNTESKYSVVDLFAGAGGLSYGFLQTGRFSIKAAFENSQNAQKTYKRNHGNTAVYNDVAEALGDDVKVKLGKVDVVIGGPPCQGFSNVNRQKNHAISQNNSLVKKFVQVVLHLNPKAFVMENVSMLQSDIHRFYVDETDAETIKKYSIKTTPSEIRLLESEFIFPGIADIAKNMARISSYLWKENDYLSLNVVFKTLNNPKKLCASLETHKKRLLALANNLIAAFDENDSILKHSYDAGVAIQSYFTVSATYEAAERVCRAIMPAIMLQRMLSKAKEILDNRIVVDHYSTEDGLVAHVTSMAVIDYIESILGATSTRYCINYGVLPAVSFGAPQKRMRFVLIGVKKSICADVKLPTGTFTEANYRTVKDAIKDLEEIETATEVSDGDQGIQVPDALKDISELGKQLRDSKNLCNHVSTATTPDALKRFMAIKQGENFHSLPPELKTTYSDTERTQNTIYLRLKYDEPSGTVVNVRKSMWIHPVKHRALSIREAARLQTFPDSFVFCGTKDSQYQQVGNAVPPILAKAIAEHLCGYLDCESK</sequence>
<dbReference type="OrthoDB" id="9813719at2"/>
<dbReference type="PANTHER" id="PTHR10629:SF52">
    <property type="entry name" value="DNA (CYTOSINE-5)-METHYLTRANSFERASE 1"/>
    <property type="match status" value="1"/>
</dbReference>
<dbReference type="InterPro" id="IPR001525">
    <property type="entry name" value="C5_MeTfrase"/>
</dbReference>
<keyword evidence="8" id="KW-1185">Reference proteome</keyword>
<keyword evidence="5" id="KW-0680">Restriction system</keyword>
<keyword evidence="2 6" id="KW-0489">Methyltransferase</keyword>
<keyword evidence="3 6" id="KW-0808">Transferase</keyword>
<dbReference type="PANTHER" id="PTHR10629">
    <property type="entry name" value="CYTOSINE-SPECIFIC METHYLTRANSFERASE"/>
    <property type="match status" value="1"/>
</dbReference>
<dbReference type="GO" id="GO:0009307">
    <property type="term" value="P:DNA restriction-modification system"/>
    <property type="evidence" value="ECO:0007669"/>
    <property type="project" value="UniProtKB-KW"/>
</dbReference>
<proteinExistence type="inferred from homology"/>
<gene>
    <name evidence="7" type="ORF">DSOL_4882</name>
</gene>
<dbReference type="GO" id="GO:0044027">
    <property type="term" value="P:negative regulation of gene expression via chromosomal CpG island methylation"/>
    <property type="evidence" value="ECO:0007669"/>
    <property type="project" value="TreeGrafter"/>
</dbReference>
<dbReference type="SUPFAM" id="SSF53335">
    <property type="entry name" value="S-adenosyl-L-methionine-dependent methyltransferases"/>
    <property type="match status" value="2"/>
</dbReference>
<evidence type="ECO:0000256" key="4">
    <source>
        <dbReference type="ARBA" id="ARBA00022691"/>
    </source>
</evidence>
<name>A0A1Q8QH52_9FIRM</name>
<dbReference type="PROSITE" id="PS00095">
    <property type="entry name" value="C5_MTASE_2"/>
    <property type="match status" value="1"/>
</dbReference>
<protein>
    <recommendedName>
        <fullName evidence="1">DNA (cytosine-5-)-methyltransferase</fullName>
        <ecNumber evidence="1">2.1.1.37</ecNumber>
    </recommendedName>
</protein>
<dbReference type="EMBL" id="MLBF01000072">
    <property type="protein sequence ID" value="OLN26664.1"/>
    <property type="molecule type" value="Genomic_DNA"/>
</dbReference>
<feature type="active site" evidence="6">
    <location>
        <position position="84"/>
    </location>
</feature>
<dbReference type="AlphaFoldDB" id="A0A1Q8QH52"/>
<comment type="similarity">
    <text evidence="6">Belongs to the class I-like SAM-binding methyltransferase superfamily. C5-methyltransferase family.</text>
</comment>
<organism evidence="7 8">
    <name type="scientific">Desulfosporosinus metallidurans</name>
    <dbReference type="NCBI Taxonomy" id="1888891"/>
    <lineage>
        <taxon>Bacteria</taxon>
        <taxon>Bacillati</taxon>
        <taxon>Bacillota</taxon>
        <taxon>Clostridia</taxon>
        <taxon>Eubacteriales</taxon>
        <taxon>Desulfitobacteriaceae</taxon>
        <taxon>Desulfosporosinus</taxon>
    </lineage>
</organism>
<keyword evidence="4 6" id="KW-0949">S-adenosyl-L-methionine</keyword>
<evidence type="ECO:0000313" key="8">
    <source>
        <dbReference type="Proteomes" id="UP000186102"/>
    </source>
</evidence>
<evidence type="ECO:0000256" key="3">
    <source>
        <dbReference type="ARBA" id="ARBA00022679"/>
    </source>
</evidence>
<dbReference type="InterPro" id="IPR029063">
    <property type="entry name" value="SAM-dependent_MTases_sf"/>
</dbReference>
<dbReference type="GO" id="GO:0003886">
    <property type="term" value="F:DNA (cytosine-5-)-methyltransferase activity"/>
    <property type="evidence" value="ECO:0007669"/>
    <property type="project" value="UniProtKB-EC"/>
</dbReference>
<dbReference type="PROSITE" id="PS00094">
    <property type="entry name" value="C5_MTASE_1"/>
    <property type="match status" value="1"/>
</dbReference>
<dbReference type="InterPro" id="IPR050390">
    <property type="entry name" value="C5-Methyltransferase"/>
</dbReference>
<dbReference type="RefSeq" id="WP_075367154.1">
    <property type="nucleotide sequence ID" value="NZ_MLBF01000072.1"/>
</dbReference>
<dbReference type="Gene3D" id="3.90.120.10">
    <property type="entry name" value="DNA Methylase, subunit A, domain 2"/>
    <property type="match status" value="1"/>
</dbReference>
<evidence type="ECO:0000256" key="5">
    <source>
        <dbReference type="ARBA" id="ARBA00022747"/>
    </source>
</evidence>
<evidence type="ECO:0000256" key="2">
    <source>
        <dbReference type="ARBA" id="ARBA00022603"/>
    </source>
</evidence>
<evidence type="ECO:0000313" key="7">
    <source>
        <dbReference type="EMBL" id="OLN26664.1"/>
    </source>
</evidence>
<dbReference type="InterPro" id="IPR031303">
    <property type="entry name" value="C5_meth_CS"/>
</dbReference>
<dbReference type="STRING" id="1888891.DSOL_4882"/>
<evidence type="ECO:0000256" key="6">
    <source>
        <dbReference type="PROSITE-ProRule" id="PRU01016"/>
    </source>
</evidence>
<reference evidence="7 8" key="1">
    <citation type="submission" date="2016-09" db="EMBL/GenBank/DDBJ databases">
        <title>Complete genome of Desulfosporosinus sp. OL.</title>
        <authorList>
            <person name="Mardanov A."/>
            <person name="Beletsky A."/>
            <person name="Panova A."/>
            <person name="Karnachuk O."/>
            <person name="Ravin N."/>
        </authorList>
    </citation>
    <scope>NUCLEOTIDE SEQUENCE [LARGE SCALE GENOMIC DNA]</scope>
    <source>
        <strain evidence="7 8">OL</strain>
    </source>
</reference>
<accession>A0A1Q8QH52</accession>